<reference evidence="1 2" key="1">
    <citation type="submission" date="2019-07" db="EMBL/GenBank/DDBJ databases">
        <title>Characterization of Brevibacillus brevis HK544, as a potential biocontrol agent.</title>
        <authorList>
            <person name="Kim H."/>
        </authorList>
    </citation>
    <scope>NUCLEOTIDE SEQUENCE [LARGE SCALE GENOMIC DNA]</scope>
    <source>
        <strain evidence="1 2">HK544</strain>
    </source>
</reference>
<sequence length="118" mass="13779">MKKHIWINTELSDIESQQKNDNNVDVIVTLPDRTRWWGTFFTYQNIETLRRKNKNTGENLSGTYLWSINMVIVEDVSRGTIEKVVDELIREGDLQTIMARIDDVSSDSEAEYGDDFFD</sequence>
<protein>
    <submittedName>
        <fullName evidence="1">Uncharacterized protein</fullName>
    </submittedName>
</protein>
<gene>
    <name evidence="1" type="ORF">FPS98_13895</name>
</gene>
<accession>A0A517I7Y5</accession>
<dbReference type="AlphaFoldDB" id="A0A517I7Y5"/>
<dbReference type="EMBL" id="CP042161">
    <property type="protein sequence ID" value="QDS35004.1"/>
    <property type="molecule type" value="Genomic_DNA"/>
</dbReference>
<proteinExistence type="predicted"/>
<organism evidence="1 2">
    <name type="scientific">Brevibacillus brevis</name>
    <name type="common">Bacillus brevis</name>
    <dbReference type="NCBI Taxonomy" id="1393"/>
    <lineage>
        <taxon>Bacteria</taxon>
        <taxon>Bacillati</taxon>
        <taxon>Bacillota</taxon>
        <taxon>Bacilli</taxon>
        <taxon>Bacillales</taxon>
        <taxon>Paenibacillaceae</taxon>
        <taxon>Brevibacillus</taxon>
    </lineage>
</organism>
<dbReference type="Proteomes" id="UP000317713">
    <property type="component" value="Chromosome"/>
</dbReference>
<dbReference type="RefSeq" id="WP_144616679.1">
    <property type="nucleotide sequence ID" value="NZ_CP042161.1"/>
</dbReference>
<evidence type="ECO:0000313" key="1">
    <source>
        <dbReference type="EMBL" id="QDS35004.1"/>
    </source>
</evidence>
<evidence type="ECO:0000313" key="2">
    <source>
        <dbReference type="Proteomes" id="UP000317713"/>
    </source>
</evidence>
<name>A0A517I7Y5_BREBE</name>